<evidence type="ECO:0000313" key="1">
    <source>
        <dbReference type="EMBL" id="KAK3337565.1"/>
    </source>
</evidence>
<proteinExistence type="predicted"/>
<dbReference type="AlphaFoldDB" id="A0AAE0MMG1"/>
<reference evidence="1" key="2">
    <citation type="submission" date="2023-06" db="EMBL/GenBank/DDBJ databases">
        <authorList>
            <consortium name="Lawrence Berkeley National Laboratory"/>
            <person name="Haridas S."/>
            <person name="Hensen N."/>
            <person name="Bonometti L."/>
            <person name="Westerberg I."/>
            <person name="Brannstrom I.O."/>
            <person name="Guillou S."/>
            <person name="Cros-Aarteil S."/>
            <person name="Calhoun S."/>
            <person name="Kuo A."/>
            <person name="Mondo S."/>
            <person name="Pangilinan J."/>
            <person name="Riley R."/>
            <person name="Labutti K."/>
            <person name="Andreopoulos B."/>
            <person name="Lipzen A."/>
            <person name="Chen C."/>
            <person name="Yanf M."/>
            <person name="Daum C."/>
            <person name="Ng V."/>
            <person name="Clum A."/>
            <person name="Steindorff A."/>
            <person name="Ohm R."/>
            <person name="Martin F."/>
            <person name="Silar P."/>
            <person name="Natvig D."/>
            <person name="Lalanne C."/>
            <person name="Gautier V."/>
            <person name="Ament-Velasquez S.L."/>
            <person name="Kruys A."/>
            <person name="Hutchinson M.I."/>
            <person name="Powell A.J."/>
            <person name="Barry K."/>
            <person name="Miller A.N."/>
            <person name="Grigoriev I.V."/>
            <person name="Debuchy R."/>
            <person name="Gladieux P."/>
            <person name="Thoren M.H."/>
            <person name="Johannesson H."/>
        </authorList>
    </citation>
    <scope>NUCLEOTIDE SEQUENCE</scope>
    <source>
        <strain evidence="1">SMH4131-1</strain>
    </source>
</reference>
<protein>
    <submittedName>
        <fullName evidence="1">OsmC family protein</fullName>
    </submittedName>
</protein>
<reference evidence="1" key="1">
    <citation type="journal article" date="2023" name="Mol. Phylogenet. Evol.">
        <title>Genome-scale phylogeny and comparative genomics of the fungal order Sordariales.</title>
        <authorList>
            <person name="Hensen N."/>
            <person name="Bonometti L."/>
            <person name="Westerberg I."/>
            <person name="Brannstrom I.O."/>
            <person name="Guillou S."/>
            <person name="Cros-Aarteil S."/>
            <person name="Calhoun S."/>
            <person name="Haridas S."/>
            <person name="Kuo A."/>
            <person name="Mondo S."/>
            <person name="Pangilinan J."/>
            <person name="Riley R."/>
            <person name="LaButti K."/>
            <person name="Andreopoulos B."/>
            <person name="Lipzen A."/>
            <person name="Chen C."/>
            <person name="Yan M."/>
            <person name="Daum C."/>
            <person name="Ng V."/>
            <person name="Clum A."/>
            <person name="Steindorff A."/>
            <person name="Ohm R.A."/>
            <person name="Martin F."/>
            <person name="Silar P."/>
            <person name="Natvig D.O."/>
            <person name="Lalanne C."/>
            <person name="Gautier V."/>
            <person name="Ament-Velasquez S.L."/>
            <person name="Kruys A."/>
            <person name="Hutchinson M.I."/>
            <person name="Powell A.J."/>
            <person name="Barry K."/>
            <person name="Miller A.N."/>
            <person name="Grigoriev I.V."/>
            <person name="Debuchy R."/>
            <person name="Gladieux P."/>
            <person name="Hiltunen Thoren M."/>
            <person name="Johannesson H."/>
        </authorList>
    </citation>
    <scope>NUCLEOTIDE SEQUENCE</scope>
    <source>
        <strain evidence="1">SMH4131-1</strain>
    </source>
</reference>
<comment type="caution">
    <text evidence="1">The sequence shown here is derived from an EMBL/GenBank/DDBJ whole genome shotgun (WGS) entry which is preliminary data.</text>
</comment>
<dbReference type="Pfam" id="PF02566">
    <property type="entry name" value="OsmC"/>
    <property type="match status" value="1"/>
</dbReference>
<dbReference type="Gene3D" id="3.30.300.20">
    <property type="match status" value="1"/>
</dbReference>
<keyword evidence="2" id="KW-1185">Reference proteome</keyword>
<dbReference type="PANTHER" id="PTHR35368:SF1">
    <property type="entry name" value="HYDROPEROXIDE REDUCTASE"/>
    <property type="match status" value="1"/>
</dbReference>
<dbReference type="InterPro" id="IPR052924">
    <property type="entry name" value="OsmC/Ohr_hydroprdx_reductase"/>
</dbReference>
<dbReference type="InterPro" id="IPR015946">
    <property type="entry name" value="KH_dom-like_a/b"/>
</dbReference>
<dbReference type="InterPro" id="IPR036102">
    <property type="entry name" value="OsmC/Ohrsf"/>
</dbReference>
<dbReference type="SUPFAM" id="SSF82784">
    <property type="entry name" value="OsmC-like"/>
    <property type="match status" value="1"/>
</dbReference>
<name>A0AAE0MMG1_9PEZI</name>
<dbReference type="PANTHER" id="PTHR35368">
    <property type="entry name" value="HYDROPEROXIDE REDUCTASE"/>
    <property type="match status" value="1"/>
</dbReference>
<accession>A0AAE0MMG1</accession>
<gene>
    <name evidence="1" type="ORF">B0T19DRAFT_472449</name>
</gene>
<dbReference type="InterPro" id="IPR003718">
    <property type="entry name" value="OsmC/Ohr_fam"/>
</dbReference>
<dbReference type="EMBL" id="JAUEPO010000001">
    <property type="protein sequence ID" value="KAK3337565.1"/>
    <property type="molecule type" value="Genomic_DNA"/>
</dbReference>
<dbReference type="Proteomes" id="UP001286456">
    <property type="component" value="Unassembled WGS sequence"/>
</dbReference>
<sequence length="155" mass="16601">MYRARLTTSRLTRGPLRAFSSTSSHPQSIPLSIRGRGTGTAQTISIKDKPYTIAADTYTVLGGSDSAPSPVAYSLASLSACNQVTGFVVARDHGIKLGEWDVKVDAVLPTDVLVGGAEGNPNWESVVVSVRVQTDAEGGKWERFELCSQVWVSLF</sequence>
<evidence type="ECO:0000313" key="2">
    <source>
        <dbReference type="Proteomes" id="UP001286456"/>
    </source>
</evidence>
<organism evidence="1 2">
    <name type="scientific">Cercophora scortea</name>
    <dbReference type="NCBI Taxonomy" id="314031"/>
    <lineage>
        <taxon>Eukaryota</taxon>
        <taxon>Fungi</taxon>
        <taxon>Dikarya</taxon>
        <taxon>Ascomycota</taxon>
        <taxon>Pezizomycotina</taxon>
        <taxon>Sordariomycetes</taxon>
        <taxon>Sordariomycetidae</taxon>
        <taxon>Sordariales</taxon>
        <taxon>Lasiosphaeriaceae</taxon>
        <taxon>Cercophora</taxon>
    </lineage>
</organism>